<comment type="caution">
    <text evidence="2">The sequence shown here is derived from an EMBL/GenBank/DDBJ whole genome shotgun (WGS) entry which is preliminary data.</text>
</comment>
<feature type="transmembrane region" description="Helical" evidence="1">
    <location>
        <begin position="379"/>
        <end position="401"/>
    </location>
</feature>
<dbReference type="Proteomes" id="UP000451233">
    <property type="component" value="Unassembled WGS sequence"/>
</dbReference>
<feature type="transmembrane region" description="Helical" evidence="1">
    <location>
        <begin position="352"/>
        <end position="373"/>
    </location>
</feature>
<dbReference type="AlphaFoldDB" id="A0A7K1Y380"/>
<evidence type="ECO:0000313" key="2">
    <source>
        <dbReference type="EMBL" id="MXV17136.1"/>
    </source>
</evidence>
<keyword evidence="3" id="KW-1185">Reference proteome</keyword>
<dbReference type="Pfam" id="PF06123">
    <property type="entry name" value="CreD"/>
    <property type="match status" value="1"/>
</dbReference>
<evidence type="ECO:0000313" key="3">
    <source>
        <dbReference type="Proteomes" id="UP000451233"/>
    </source>
</evidence>
<dbReference type="InterPro" id="IPR010364">
    <property type="entry name" value="Uncharacterised_IM_CreD"/>
</dbReference>
<dbReference type="GO" id="GO:0005886">
    <property type="term" value="C:plasma membrane"/>
    <property type="evidence" value="ECO:0007669"/>
    <property type="project" value="TreeGrafter"/>
</dbReference>
<evidence type="ECO:0000256" key="1">
    <source>
        <dbReference type="SAM" id="Phobius"/>
    </source>
</evidence>
<feature type="transmembrane region" description="Helical" evidence="1">
    <location>
        <begin position="408"/>
        <end position="425"/>
    </location>
</feature>
<reference evidence="2 3" key="1">
    <citation type="submission" date="2019-11" db="EMBL/GenBank/DDBJ databases">
        <title>Pedobacter sp. HMF7056 Genome sequencing and assembly.</title>
        <authorList>
            <person name="Kang H."/>
            <person name="Kim H."/>
            <person name="Joh K."/>
        </authorList>
    </citation>
    <scope>NUCLEOTIDE SEQUENCE [LARGE SCALE GENOMIC DNA]</scope>
    <source>
        <strain evidence="2 3">HMF7056</strain>
    </source>
</reference>
<keyword evidence="1" id="KW-0812">Transmembrane</keyword>
<name>A0A7K1Y380_9SPHI</name>
<proteinExistence type="predicted"/>
<gene>
    <name evidence="2" type="primary">creD</name>
    <name evidence="2" type="ORF">GS398_17680</name>
</gene>
<accession>A0A7K1Y380</accession>
<dbReference type="PIRSF" id="PIRSF004548">
    <property type="entry name" value="CreD"/>
    <property type="match status" value="1"/>
</dbReference>
<keyword evidence="1" id="KW-0472">Membrane</keyword>
<feature type="transmembrane region" description="Helical" evidence="1">
    <location>
        <begin position="431"/>
        <end position="450"/>
    </location>
</feature>
<protein>
    <submittedName>
        <fullName evidence="2">Cell envelope integrity protein CreD</fullName>
    </submittedName>
</protein>
<feature type="transmembrane region" description="Helical" evidence="1">
    <location>
        <begin position="327"/>
        <end position="345"/>
    </location>
</feature>
<sequence length="457" mass="51422">MNETPTQSPVSRLHESVLLKLFLVVVLALLLLIPSNAIQSLIRERQERQATVINEISGSWAGAQLVGGPVLAVPYRYVEKEETKTADSLKMTQKEGMLYVMPEKLNVTGKLSAEKRERGIFESVVYRSGINVSGNFDPGDVRHPDINPADLKWDKARVIIGLADIKGLKNYPVIRFGAGKHVAEPDYETQLFQKSLSVLPGLTDSPTGKVDFEFDLQLNGSQNLSFLHLGKTTTVKLEGDWGTPKFEGRYLPDKQHTTANSFQGEWKLIGYNRICPQQWKGNRYRFALPAPALPDTDMKTESDDAVFGVSLLLPVDQYQKTMRTSKYAILIILLTFLSLFFTELIRKHRIHLLHYILVGAAMTIYYVLLLSFAEKTGFNWAYLIASSATIILVSSFVASLIRKRDISFLYTGILSTFYGFIYVIIQLEDFALMVGSIGLFVIVALLMYFARKTELGW</sequence>
<dbReference type="RefSeq" id="WP_160908137.1">
    <property type="nucleotide sequence ID" value="NZ_WVHS01000004.1"/>
</dbReference>
<keyword evidence="1" id="KW-1133">Transmembrane helix</keyword>
<organism evidence="2 3">
    <name type="scientific">Hufsiella ginkgonis</name>
    <dbReference type="NCBI Taxonomy" id="2695274"/>
    <lineage>
        <taxon>Bacteria</taxon>
        <taxon>Pseudomonadati</taxon>
        <taxon>Bacteroidota</taxon>
        <taxon>Sphingobacteriia</taxon>
        <taxon>Sphingobacteriales</taxon>
        <taxon>Sphingobacteriaceae</taxon>
        <taxon>Hufsiella</taxon>
    </lineage>
</organism>
<dbReference type="PANTHER" id="PTHR30092">
    <property type="entry name" value="INNER MEMBRANE PROTEIN CRED"/>
    <property type="match status" value="1"/>
</dbReference>
<dbReference type="EMBL" id="WVHS01000004">
    <property type="protein sequence ID" value="MXV17136.1"/>
    <property type="molecule type" value="Genomic_DNA"/>
</dbReference>
<dbReference type="PANTHER" id="PTHR30092:SF0">
    <property type="entry name" value="INNER MEMBRANE PROTEIN CRED"/>
    <property type="match status" value="1"/>
</dbReference>
<dbReference type="NCBIfam" id="NF008712">
    <property type="entry name" value="PRK11715.1-1"/>
    <property type="match status" value="1"/>
</dbReference>